<evidence type="ECO:0000313" key="2">
    <source>
        <dbReference type="EMBL" id="ANN65928.1"/>
    </source>
</evidence>
<protein>
    <submittedName>
        <fullName evidence="3">Uncharacterized protein</fullName>
    </submittedName>
</protein>
<dbReference type="EMBL" id="CP016171">
    <property type="protein sequence ID" value="ANN71012.1"/>
    <property type="molecule type" value="Genomic_DNA"/>
</dbReference>
<dbReference type="AlphaFoldDB" id="A0A193FF83"/>
<reference evidence="4 5" key="1">
    <citation type="submission" date="2016-06" db="EMBL/GenBank/DDBJ databases">
        <title>Complete genome sequences of Bordetella bronchialis and Bordetella flabilis.</title>
        <authorList>
            <person name="LiPuma J.J."/>
            <person name="Spilker T."/>
        </authorList>
    </citation>
    <scope>NUCLEOTIDE SEQUENCE [LARGE SCALE GENOMIC DNA]</scope>
    <source>
        <strain evidence="3 5">AU17976</strain>
        <strain evidence="2 4">AU3182</strain>
    </source>
</reference>
<dbReference type="KEGG" id="bbro:BAU06_06140"/>
<dbReference type="RefSeq" id="WP_066345590.1">
    <property type="nucleotide sequence ID" value="NZ_CBCSFJ010000003.1"/>
</dbReference>
<dbReference type="OrthoDB" id="8643118at2"/>
<name>A0A193FF83_9BORD</name>
<keyword evidence="4" id="KW-1185">Reference proteome</keyword>
<evidence type="ECO:0000256" key="1">
    <source>
        <dbReference type="SAM" id="MobiDB-lite"/>
    </source>
</evidence>
<organism evidence="3 5">
    <name type="scientific">Bordetella bronchialis</name>
    <dbReference type="NCBI Taxonomy" id="463025"/>
    <lineage>
        <taxon>Bacteria</taxon>
        <taxon>Pseudomonadati</taxon>
        <taxon>Pseudomonadota</taxon>
        <taxon>Betaproteobacteria</taxon>
        <taxon>Burkholderiales</taxon>
        <taxon>Alcaligenaceae</taxon>
        <taxon>Bordetella</taxon>
    </lineage>
</organism>
<sequence>MTLTALSHNVPYTAETATLWQAHFKQRDEYMEKHLSGQDIAFMNHRGTNGAPSFPGDSAITVLNCLYGDPKNPAVDRTPAYYSPEATHHNQAAIQSMEFMLQQPYLDDKTKASLRDSIAGLRNSQQTQTQRMQEQMTKVLQSAKDLLAHRQVDGEARVIESIQVIDAVLRNIAGFQRPGMSEQAATFFDVYSMDIKSECELALGIARNPFPILKEFAKNETNPARFDQEWQRAMDAVRPEARAMAEKLKDLLGPYARLSPPAQGEPRGAGQEAAPSRRQDSRTMMQV</sequence>
<dbReference type="Proteomes" id="UP000092213">
    <property type="component" value="Chromosome"/>
</dbReference>
<dbReference type="Proteomes" id="UP000091897">
    <property type="component" value="Chromosome"/>
</dbReference>
<feature type="region of interest" description="Disordered" evidence="1">
    <location>
        <begin position="255"/>
        <end position="287"/>
    </location>
</feature>
<evidence type="ECO:0000313" key="3">
    <source>
        <dbReference type="EMBL" id="ANN71012.1"/>
    </source>
</evidence>
<accession>A0A193FF83</accession>
<evidence type="ECO:0000313" key="4">
    <source>
        <dbReference type="Proteomes" id="UP000091897"/>
    </source>
</evidence>
<evidence type="ECO:0000313" key="5">
    <source>
        <dbReference type="Proteomes" id="UP000092213"/>
    </source>
</evidence>
<proteinExistence type="predicted"/>
<gene>
    <name evidence="2" type="ORF">BAU06_06140</name>
    <name evidence="3" type="ORF">BAU08_06400</name>
</gene>
<dbReference type="EMBL" id="CP016170">
    <property type="protein sequence ID" value="ANN65928.1"/>
    <property type="molecule type" value="Genomic_DNA"/>
</dbReference>